<feature type="region of interest" description="Disordered" evidence="1">
    <location>
        <begin position="1"/>
        <end position="22"/>
    </location>
</feature>
<keyword evidence="2" id="KW-0472">Membrane</keyword>
<dbReference type="EMBL" id="BAAANN010000022">
    <property type="protein sequence ID" value="GAA1971867.1"/>
    <property type="molecule type" value="Genomic_DNA"/>
</dbReference>
<comment type="caution">
    <text evidence="3">The sequence shown here is derived from an EMBL/GenBank/DDBJ whole genome shotgun (WGS) entry which is preliminary data.</text>
</comment>
<evidence type="ECO:0000313" key="3">
    <source>
        <dbReference type="EMBL" id="GAA1971867.1"/>
    </source>
</evidence>
<evidence type="ECO:0000256" key="1">
    <source>
        <dbReference type="SAM" id="MobiDB-lite"/>
    </source>
</evidence>
<gene>
    <name evidence="3" type="ORF">GCM10009754_52870</name>
</gene>
<evidence type="ECO:0000256" key="2">
    <source>
        <dbReference type="SAM" id="Phobius"/>
    </source>
</evidence>
<keyword evidence="2" id="KW-0812">Transmembrane</keyword>
<accession>A0ABP5CZZ7</accession>
<reference evidence="4" key="1">
    <citation type="journal article" date="2019" name="Int. J. Syst. Evol. Microbiol.">
        <title>The Global Catalogue of Microorganisms (GCM) 10K type strain sequencing project: providing services to taxonomists for standard genome sequencing and annotation.</title>
        <authorList>
            <consortium name="The Broad Institute Genomics Platform"/>
            <consortium name="The Broad Institute Genome Sequencing Center for Infectious Disease"/>
            <person name="Wu L."/>
            <person name="Ma J."/>
        </authorList>
    </citation>
    <scope>NUCLEOTIDE SEQUENCE [LARGE SCALE GENOMIC DNA]</scope>
    <source>
        <strain evidence="4">JCM 14545</strain>
    </source>
</reference>
<keyword evidence="2" id="KW-1133">Transmembrane helix</keyword>
<name>A0ABP5CZZ7_9PSEU</name>
<feature type="transmembrane region" description="Helical" evidence="2">
    <location>
        <begin position="96"/>
        <end position="116"/>
    </location>
</feature>
<proteinExistence type="predicted"/>
<organism evidence="3 4">
    <name type="scientific">Amycolatopsis minnesotensis</name>
    <dbReference type="NCBI Taxonomy" id="337894"/>
    <lineage>
        <taxon>Bacteria</taxon>
        <taxon>Bacillati</taxon>
        <taxon>Actinomycetota</taxon>
        <taxon>Actinomycetes</taxon>
        <taxon>Pseudonocardiales</taxon>
        <taxon>Pseudonocardiaceae</taxon>
        <taxon>Amycolatopsis</taxon>
    </lineage>
</organism>
<keyword evidence="4" id="KW-1185">Reference proteome</keyword>
<evidence type="ECO:0000313" key="4">
    <source>
        <dbReference type="Proteomes" id="UP001501116"/>
    </source>
</evidence>
<sequence length="127" mass="13742">MMSVPTRSTRAAPAEDSSLREKSFPCADDGASVHVAVAGYDSSNDAHPHGLIGYVLDDRQRTDNCLRLLRWLIFGAIATGAVLALLLWLLLQLHVAAVMVGGLTSAAAAGSGWRAWRRRCKNRRRGT</sequence>
<protein>
    <submittedName>
        <fullName evidence="3">Uncharacterized protein</fullName>
    </submittedName>
</protein>
<feature type="transmembrane region" description="Helical" evidence="2">
    <location>
        <begin position="68"/>
        <end position="90"/>
    </location>
</feature>
<dbReference type="Proteomes" id="UP001501116">
    <property type="component" value="Unassembled WGS sequence"/>
</dbReference>